<dbReference type="SUPFAM" id="SSF53807">
    <property type="entry name" value="Helical backbone' metal receptor"/>
    <property type="match status" value="1"/>
</dbReference>
<dbReference type="OrthoDB" id="6088at2"/>
<evidence type="ECO:0000256" key="1">
    <source>
        <dbReference type="SAM" id="Phobius"/>
    </source>
</evidence>
<reference evidence="3" key="1">
    <citation type="submission" date="2017-04" db="EMBL/GenBank/DDBJ databases">
        <authorList>
            <person name="Varghese N."/>
            <person name="Submissions S."/>
        </authorList>
    </citation>
    <scope>NUCLEOTIDE SEQUENCE [LARGE SCALE GENOMIC DNA]</scope>
    <source>
        <strain evidence="3">USBA 82</strain>
    </source>
</reference>
<dbReference type="RefSeq" id="WP_085543506.1">
    <property type="nucleotide sequence ID" value="NZ_FXBB01000001.1"/>
</dbReference>
<accession>A0A1X7IA58</accession>
<gene>
    <name evidence="2" type="ORF">SAMN06275492_101225</name>
</gene>
<dbReference type="EMBL" id="FXBB01000001">
    <property type="protein sequence ID" value="SMG10836.1"/>
    <property type="molecule type" value="Genomic_DNA"/>
</dbReference>
<keyword evidence="1" id="KW-0812">Transmembrane</keyword>
<organism evidence="2 3">
    <name type="scientific">Dethiosulfovibrio salsuginis</name>
    <dbReference type="NCBI Taxonomy" id="561720"/>
    <lineage>
        <taxon>Bacteria</taxon>
        <taxon>Thermotogati</taxon>
        <taxon>Synergistota</taxon>
        <taxon>Synergistia</taxon>
        <taxon>Synergistales</taxon>
        <taxon>Dethiosulfovibrionaceae</taxon>
        <taxon>Dethiosulfovibrio</taxon>
    </lineage>
</organism>
<keyword evidence="1" id="KW-0472">Membrane</keyword>
<name>A0A1X7IA58_9BACT</name>
<keyword evidence="1" id="KW-1133">Transmembrane helix</keyword>
<protein>
    <submittedName>
        <fullName evidence="2">Uncharacterized protein</fullName>
    </submittedName>
</protein>
<dbReference type="STRING" id="561720.SAMN06275492_101225"/>
<evidence type="ECO:0000313" key="3">
    <source>
        <dbReference type="Proteomes" id="UP000193355"/>
    </source>
</evidence>
<proteinExistence type="predicted"/>
<evidence type="ECO:0000313" key="2">
    <source>
        <dbReference type="EMBL" id="SMG10836.1"/>
    </source>
</evidence>
<dbReference type="Proteomes" id="UP000193355">
    <property type="component" value="Unassembled WGS sequence"/>
</dbReference>
<dbReference type="AlphaFoldDB" id="A0A1X7IA58"/>
<feature type="transmembrane region" description="Helical" evidence="1">
    <location>
        <begin position="39"/>
        <end position="60"/>
    </location>
</feature>
<keyword evidence="3" id="KW-1185">Reference proteome</keyword>
<sequence>MRLKIIKARTKVIPIVLALSIFTPVAAEARWNIAVTNPWLAALVAFIGGVNVKVVPLSGWNKEGEIVKFREKDLDATKKAMAMDRKEIKSFRGSLGESARVEILYRDFPDSQNLAQVFSDPGTLPFIGQRVLVAMADLDPQGYEYYQRRLAEFQSRLDSTVSMGRKLLAGASILDLSGSQDRLFRATGCTVTHDDGKVRAMVDEVLTKKRAKERDRALGELIRSMEGYDALLLDYRSGLQLSLPPGAYPIVVVRPLDVDVDPVSALYDRYLAVWNVLRNVRD</sequence>